<feature type="compositionally biased region" description="Polar residues" evidence="1">
    <location>
        <begin position="430"/>
        <end position="442"/>
    </location>
</feature>
<feature type="region of interest" description="Disordered" evidence="1">
    <location>
        <begin position="187"/>
        <end position="215"/>
    </location>
</feature>
<dbReference type="Proteomes" id="UP000308549">
    <property type="component" value="Unassembled WGS sequence"/>
</dbReference>
<organism evidence="2 3">
    <name type="scientific">Salinomyces thailandicus</name>
    <dbReference type="NCBI Taxonomy" id="706561"/>
    <lineage>
        <taxon>Eukaryota</taxon>
        <taxon>Fungi</taxon>
        <taxon>Dikarya</taxon>
        <taxon>Ascomycota</taxon>
        <taxon>Pezizomycotina</taxon>
        <taxon>Dothideomycetes</taxon>
        <taxon>Dothideomycetidae</taxon>
        <taxon>Mycosphaerellales</taxon>
        <taxon>Teratosphaeriaceae</taxon>
        <taxon>Salinomyces</taxon>
    </lineage>
</organism>
<feature type="compositionally biased region" description="Low complexity" evidence="1">
    <location>
        <begin position="741"/>
        <end position="755"/>
    </location>
</feature>
<accession>A0A4U0TM24</accession>
<comment type="caution">
    <text evidence="2">The sequence shown here is derived from an EMBL/GenBank/DDBJ whole genome shotgun (WGS) entry which is preliminary data.</text>
</comment>
<feature type="compositionally biased region" description="Basic and acidic residues" evidence="1">
    <location>
        <begin position="888"/>
        <end position="897"/>
    </location>
</feature>
<proteinExistence type="predicted"/>
<dbReference type="EMBL" id="NAJL01000067">
    <property type="protein sequence ID" value="TKA22725.1"/>
    <property type="molecule type" value="Genomic_DNA"/>
</dbReference>
<feature type="compositionally biased region" description="Low complexity" evidence="1">
    <location>
        <begin position="619"/>
        <end position="637"/>
    </location>
</feature>
<dbReference type="OrthoDB" id="5204833at2759"/>
<sequence length="903" mass="95098">MARRSSARIRSRNSTPKRVSLSHDQLRAPRTVPAKLSALDENDEMPGTFPQSPDTSTPTAKRPRQCQDDPTATPKDTTPIQPSDAEMHPQKNHATTAKPLEEARHLGFTHMRAPHTEPAKSRQPMSRIATLATTPSRTAHTQAANPAEDVASPTYQFTFRREHSLELSPEAKRLMLEKREEAQRIREQMVASGDNGKKTSEMPIGGRKLAKPKGRFSEVHGREFELMDSIAGHASSFRVKEKEGGVVVAAAEKCLKRSPSKAQLDDGEPTEKKTLLRSPSKPSVLGVAKSNATTASALEQPSSPTKRLKRAEGDNVSSARPVSRDVDTPFTPQPSSKKLQSHVSYPNLSGLTTPTQSSLARAASVKAPKTESKIPGPLLSRSPSKPNLATKEESLPVKQQGDAQSTPLLHRSPSKAALFPGHASTHHHQASNQQTEKASSPLLSRAPLHGSPVKPKPTTHAGDDVQMAEALQPPLLARSPHKMSVSKPAAQTTSHTSEQQPKPTSSNIPLLARSPTKPPPASPNPSTLPVTPSTKQGLMSRFNLLRRSPMKSILRSPQRLYSDDPAKLAAGTHLATPPKPQPLHHQTQAGSTPPSSATKRVDFTASTKARHAAHPPPSSDSSSKTTTTAAAPAVAYPDLSTLPTQGPPDPASPSPQKRRQTIAPTDFTFRADSQGIVFGAPGTVGTSPYSSSSPDRASRRDTIRAVSAEPDFKASLSAEHAEQADKAMPGSRKRKFAFENSGSSAKSEAADAAVAGEEREEEGGKENVPARGAGAGEEEENDARPSKRTKTSSSSSSSSSAAVRSAGKSAGSAATTASAAAKAKGRAPGMGMGVGAAGRRGTLGVKPRPERHAGSGKSAGGDGKAEPGAGAGTGGVAGQGQGQGKSVISRERLEALSRPKRRG</sequence>
<feature type="compositionally biased region" description="Polar residues" evidence="1">
    <location>
        <begin position="489"/>
        <end position="508"/>
    </location>
</feature>
<protein>
    <recommendedName>
        <fullName evidence="4">Erythromycin esterase</fullName>
    </recommendedName>
</protein>
<feature type="compositionally biased region" description="Gly residues" evidence="1">
    <location>
        <begin position="828"/>
        <end position="838"/>
    </location>
</feature>
<feature type="compositionally biased region" description="Basic residues" evidence="1">
    <location>
        <begin position="1"/>
        <end position="11"/>
    </location>
</feature>
<reference evidence="2 3" key="1">
    <citation type="submission" date="2017-03" db="EMBL/GenBank/DDBJ databases">
        <title>Genomes of endolithic fungi from Antarctica.</title>
        <authorList>
            <person name="Coleine C."/>
            <person name="Masonjones S."/>
            <person name="Stajich J.E."/>
        </authorList>
    </citation>
    <scope>NUCLEOTIDE SEQUENCE [LARGE SCALE GENOMIC DNA]</scope>
    <source>
        <strain evidence="2 3">CCFEE 6315</strain>
    </source>
</reference>
<feature type="compositionally biased region" description="Polar residues" evidence="1">
    <location>
        <begin position="584"/>
        <end position="598"/>
    </location>
</feature>
<feature type="compositionally biased region" description="Polar residues" evidence="1">
    <location>
        <begin position="49"/>
        <end position="59"/>
    </location>
</feature>
<gene>
    <name evidence="2" type="ORF">B0A50_08384</name>
</gene>
<evidence type="ECO:0000313" key="2">
    <source>
        <dbReference type="EMBL" id="TKA22725.1"/>
    </source>
</evidence>
<evidence type="ECO:0000256" key="1">
    <source>
        <dbReference type="SAM" id="MobiDB-lite"/>
    </source>
</evidence>
<feature type="region of interest" description="Disordered" evidence="1">
    <location>
        <begin position="1"/>
        <end position="126"/>
    </location>
</feature>
<feature type="compositionally biased region" description="Gly residues" evidence="1">
    <location>
        <begin position="869"/>
        <end position="883"/>
    </location>
</feature>
<feature type="compositionally biased region" description="Polar residues" evidence="1">
    <location>
        <begin position="290"/>
        <end position="305"/>
    </location>
</feature>
<keyword evidence="3" id="KW-1185">Reference proteome</keyword>
<feature type="compositionally biased region" description="Polar residues" evidence="1">
    <location>
        <begin position="333"/>
        <end position="359"/>
    </location>
</feature>
<evidence type="ECO:0000313" key="3">
    <source>
        <dbReference type="Proteomes" id="UP000308549"/>
    </source>
</evidence>
<feature type="region of interest" description="Disordered" evidence="1">
    <location>
        <begin position="252"/>
        <end position="903"/>
    </location>
</feature>
<name>A0A4U0TM24_9PEZI</name>
<evidence type="ECO:0008006" key="4">
    <source>
        <dbReference type="Google" id="ProtNLM"/>
    </source>
</evidence>
<dbReference type="AlphaFoldDB" id="A0A4U0TM24"/>
<feature type="compositionally biased region" description="Low complexity" evidence="1">
    <location>
        <begin position="791"/>
        <end position="827"/>
    </location>
</feature>
<feature type="compositionally biased region" description="Low complexity" evidence="1">
    <location>
        <begin position="68"/>
        <end position="79"/>
    </location>
</feature>